<keyword evidence="2" id="KW-1185">Reference proteome</keyword>
<accession>A0A074LKQ0</accession>
<reference evidence="1 2" key="1">
    <citation type="submission" date="2014-04" db="EMBL/GenBank/DDBJ databases">
        <title>Characterization and application of a salt tolerant electro-active bacterium.</title>
        <authorList>
            <person name="Yang L."/>
            <person name="Wei S."/>
            <person name="Tay Q.X.M."/>
        </authorList>
    </citation>
    <scope>NUCLEOTIDE SEQUENCE [LARGE SCALE GENOMIC DNA]</scope>
    <source>
        <strain evidence="1 2">LY1</strain>
    </source>
</reference>
<dbReference type="EMBL" id="JMIH01000015">
    <property type="protein sequence ID" value="KEO74422.1"/>
    <property type="molecule type" value="Genomic_DNA"/>
</dbReference>
<evidence type="ECO:0000313" key="1">
    <source>
        <dbReference type="EMBL" id="KEO74422.1"/>
    </source>
</evidence>
<dbReference type="Proteomes" id="UP000027821">
    <property type="component" value="Unassembled WGS sequence"/>
</dbReference>
<dbReference type="eggNOG" id="ENOG5033A0B">
    <property type="taxonomic scope" value="Bacteria"/>
</dbReference>
<dbReference type="OrthoDB" id="1436925at2"/>
<comment type="caution">
    <text evidence="1">The sequence shown here is derived from an EMBL/GenBank/DDBJ whole genome shotgun (WGS) entry which is preliminary data.</text>
</comment>
<gene>
    <name evidence="1" type="ORF">EL17_06710</name>
</gene>
<dbReference type="AlphaFoldDB" id="A0A074LKQ0"/>
<organism evidence="1 2">
    <name type="scientific">Anditalea andensis</name>
    <dbReference type="NCBI Taxonomy" id="1048983"/>
    <lineage>
        <taxon>Bacteria</taxon>
        <taxon>Pseudomonadati</taxon>
        <taxon>Bacteroidota</taxon>
        <taxon>Cytophagia</taxon>
        <taxon>Cytophagales</taxon>
        <taxon>Cytophagaceae</taxon>
        <taxon>Anditalea</taxon>
    </lineage>
</organism>
<sequence>MITKCPQISLLYGIFLGVLLSCGSPGSSNKEQKVTVEEKSTNDELKNEVIAIHDEVMPKMGALKSHQKRLHDEVADLQSRNEGQYQEGIEIRQRLAHDLDQAYEDMFIWMRQFRPELEGMDEQESKAYLLDQKEKVIIVNENIKSALSRAEEVTL</sequence>
<evidence type="ECO:0008006" key="3">
    <source>
        <dbReference type="Google" id="ProtNLM"/>
    </source>
</evidence>
<name>A0A074LKQ0_9BACT</name>
<evidence type="ECO:0000313" key="2">
    <source>
        <dbReference type="Proteomes" id="UP000027821"/>
    </source>
</evidence>
<proteinExistence type="predicted"/>
<dbReference type="RefSeq" id="WP_051719874.1">
    <property type="nucleotide sequence ID" value="NZ_JMIH01000015.1"/>
</dbReference>
<protein>
    <recommendedName>
        <fullName evidence="3">Viral A-type inclusion protein</fullName>
    </recommendedName>
</protein>
<dbReference type="PROSITE" id="PS51257">
    <property type="entry name" value="PROKAR_LIPOPROTEIN"/>
    <property type="match status" value="1"/>
</dbReference>